<dbReference type="EMBL" id="CACRTW010000004">
    <property type="protein sequence ID" value="VYT67497.1"/>
    <property type="molecule type" value="Genomic_DNA"/>
</dbReference>
<dbReference type="AlphaFoldDB" id="A0A6N2YN19"/>
<organism evidence="1">
    <name type="scientific">Collinsella aerofaciens</name>
    <dbReference type="NCBI Taxonomy" id="74426"/>
    <lineage>
        <taxon>Bacteria</taxon>
        <taxon>Bacillati</taxon>
        <taxon>Actinomycetota</taxon>
        <taxon>Coriobacteriia</taxon>
        <taxon>Coriobacteriales</taxon>
        <taxon>Coriobacteriaceae</taxon>
        <taxon>Collinsella</taxon>
    </lineage>
</organism>
<dbReference type="InterPro" id="IPR006311">
    <property type="entry name" value="TAT_signal"/>
</dbReference>
<sequence>MKKIVETGITRRAAIAAAAVGGISLLMPKGALAAEFQTLDQNRIDYFVRPDLTENQFDAMLRERAEEEAAQIIEQALAGYDGDARAGGRPTYDTVYGSVVNKSTGWHDVAGQPAGGVQISGGGSIFVSPSGGGSVSVSVSLPGGVGSVSVSIPKAQRSLSVTGYAVNISGSGFYKATANVTHKIQPYVVYETKNGVRRVYAKTATNTFYSMALGKRKVG</sequence>
<name>A0A6N2YN19_9ACTN</name>
<dbReference type="RefSeq" id="WP_156597288.1">
    <property type="nucleotide sequence ID" value="NZ_CACRTW010000004.1"/>
</dbReference>
<dbReference type="PROSITE" id="PS51318">
    <property type="entry name" value="TAT"/>
    <property type="match status" value="1"/>
</dbReference>
<reference evidence="1" key="1">
    <citation type="submission" date="2019-11" db="EMBL/GenBank/DDBJ databases">
        <authorList>
            <person name="Feng L."/>
        </authorList>
    </citation>
    <scope>NUCLEOTIDE SEQUENCE</scope>
    <source>
        <strain evidence="1">CaerofaciensLFYP39</strain>
    </source>
</reference>
<proteinExistence type="predicted"/>
<evidence type="ECO:0000313" key="1">
    <source>
        <dbReference type="EMBL" id="VYT67497.1"/>
    </source>
</evidence>
<protein>
    <submittedName>
        <fullName evidence="1">Uncharacterized protein</fullName>
    </submittedName>
</protein>
<accession>A0A6N2YN19</accession>
<gene>
    <name evidence="1" type="ORF">CALFYP39_00289</name>
</gene>